<accession>A0A5B8NIJ5</accession>
<name>A0A5B8NIJ5_9CHRO</name>
<evidence type="ECO:0000256" key="9">
    <source>
        <dbReference type="ARBA" id="ARBA00023235"/>
    </source>
</evidence>
<dbReference type="FunFam" id="3.20.20.70:FF:000075">
    <property type="entry name" value="Tryptophan biosynthesis protein TRP1"/>
    <property type="match status" value="1"/>
</dbReference>
<keyword evidence="13" id="KW-1185">Reference proteome</keyword>
<dbReference type="Proteomes" id="UP000318453">
    <property type="component" value="Chromosome"/>
</dbReference>
<evidence type="ECO:0000256" key="1">
    <source>
        <dbReference type="ARBA" id="ARBA00001164"/>
    </source>
</evidence>
<dbReference type="Gene3D" id="3.20.20.70">
    <property type="entry name" value="Aldolase class I"/>
    <property type="match status" value="1"/>
</dbReference>
<proteinExistence type="inferred from homology"/>
<evidence type="ECO:0000256" key="4">
    <source>
        <dbReference type="ARBA" id="ARBA00012572"/>
    </source>
</evidence>
<keyword evidence="6 10" id="KW-0028">Amino-acid biosynthesis</keyword>
<dbReference type="InterPro" id="IPR013785">
    <property type="entry name" value="Aldolase_TIM"/>
</dbReference>
<evidence type="ECO:0000313" key="12">
    <source>
        <dbReference type="EMBL" id="QDZ38777.1"/>
    </source>
</evidence>
<dbReference type="HAMAP" id="MF_00135">
    <property type="entry name" value="PRAI"/>
    <property type="match status" value="1"/>
</dbReference>
<evidence type="ECO:0000256" key="7">
    <source>
        <dbReference type="ARBA" id="ARBA00022822"/>
    </source>
</evidence>
<gene>
    <name evidence="10" type="primary">trpF</name>
    <name evidence="12" type="ORF">FRE64_01760</name>
</gene>
<dbReference type="OrthoDB" id="9786954at2"/>
<dbReference type="EMBL" id="CP042326">
    <property type="protein sequence ID" value="QDZ38777.1"/>
    <property type="molecule type" value="Genomic_DNA"/>
</dbReference>
<evidence type="ECO:0000256" key="3">
    <source>
        <dbReference type="ARBA" id="ARBA00007571"/>
    </source>
</evidence>
<dbReference type="EC" id="5.3.1.24" evidence="4 10"/>
<dbReference type="Pfam" id="PF00697">
    <property type="entry name" value="PRAI"/>
    <property type="match status" value="1"/>
</dbReference>
<dbReference type="KEGG" id="enn:FRE64_01760"/>
<evidence type="ECO:0000256" key="6">
    <source>
        <dbReference type="ARBA" id="ARBA00022605"/>
    </source>
</evidence>
<dbReference type="InterPro" id="IPR011060">
    <property type="entry name" value="RibuloseP-bd_barrel"/>
</dbReference>
<dbReference type="GO" id="GO:0004640">
    <property type="term" value="F:phosphoribosylanthranilate isomerase activity"/>
    <property type="evidence" value="ECO:0007669"/>
    <property type="project" value="UniProtKB-UniRule"/>
</dbReference>
<dbReference type="PANTHER" id="PTHR42894:SF1">
    <property type="entry name" value="N-(5'-PHOSPHORIBOSYL)ANTHRANILATE ISOMERASE"/>
    <property type="match status" value="1"/>
</dbReference>
<evidence type="ECO:0000256" key="2">
    <source>
        <dbReference type="ARBA" id="ARBA00004664"/>
    </source>
</evidence>
<evidence type="ECO:0000256" key="5">
    <source>
        <dbReference type="ARBA" id="ARBA00022272"/>
    </source>
</evidence>
<organism evidence="12 13">
    <name type="scientific">Euhalothece natronophila Z-M001</name>
    <dbReference type="NCBI Taxonomy" id="522448"/>
    <lineage>
        <taxon>Bacteria</taxon>
        <taxon>Bacillati</taxon>
        <taxon>Cyanobacteriota</taxon>
        <taxon>Cyanophyceae</taxon>
        <taxon>Oscillatoriophycideae</taxon>
        <taxon>Chroococcales</taxon>
        <taxon>Halothecacae</taxon>
        <taxon>Halothece cluster</taxon>
        <taxon>Euhalothece</taxon>
    </lineage>
</organism>
<evidence type="ECO:0000256" key="8">
    <source>
        <dbReference type="ARBA" id="ARBA00023141"/>
    </source>
</evidence>
<dbReference type="UniPathway" id="UPA00035">
    <property type="reaction ID" value="UER00042"/>
</dbReference>
<dbReference type="InterPro" id="IPR001240">
    <property type="entry name" value="PRAI_dom"/>
</dbReference>
<dbReference type="AlphaFoldDB" id="A0A5B8NIJ5"/>
<protein>
    <recommendedName>
        <fullName evidence="5 10">N-(5'-phosphoribosyl)anthranilate isomerase</fullName>
        <shortName evidence="10">PRAI</shortName>
        <ecNumber evidence="4 10">5.3.1.24</ecNumber>
    </recommendedName>
</protein>
<feature type="domain" description="N-(5'phosphoribosyl) anthranilate isomerase (PRAI)" evidence="11">
    <location>
        <begin position="3"/>
        <end position="205"/>
    </location>
</feature>
<dbReference type="SUPFAM" id="SSF51366">
    <property type="entry name" value="Ribulose-phoshate binding barrel"/>
    <property type="match status" value="1"/>
</dbReference>
<comment type="similarity">
    <text evidence="3 10">Belongs to the TrpF family.</text>
</comment>
<dbReference type="NCBIfam" id="NF002298">
    <property type="entry name" value="PRK01222.1-4"/>
    <property type="match status" value="1"/>
</dbReference>
<evidence type="ECO:0000313" key="13">
    <source>
        <dbReference type="Proteomes" id="UP000318453"/>
    </source>
</evidence>
<comment type="catalytic activity">
    <reaction evidence="1 10">
        <text>N-(5-phospho-beta-D-ribosyl)anthranilate = 1-(2-carboxyphenylamino)-1-deoxy-D-ribulose 5-phosphate</text>
        <dbReference type="Rhea" id="RHEA:21540"/>
        <dbReference type="ChEBI" id="CHEBI:18277"/>
        <dbReference type="ChEBI" id="CHEBI:58613"/>
        <dbReference type="EC" id="5.3.1.24"/>
    </reaction>
</comment>
<reference evidence="12" key="1">
    <citation type="submission" date="2019-08" db="EMBL/GenBank/DDBJ databases">
        <title>Carotenoids and Carotenoid Binding Proteins in the Halophilic Cyanobacterium Euhalothece sp. ZM00.</title>
        <authorList>
            <person name="Cho S.M."/>
            <person name="Song J.Y."/>
            <person name="Park Y.-I."/>
        </authorList>
    </citation>
    <scope>NUCLEOTIDE SEQUENCE [LARGE SCALE GENOMIC DNA]</scope>
    <source>
        <strain evidence="12">Z-M001</strain>
    </source>
</reference>
<dbReference type="PANTHER" id="PTHR42894">
    <property type="entry name" value="N-(5'-PHOSPHORIBOSYL)ANTHRANILATE ISOMERASE"/>
    <property type="match status" value="1"/>
</dbReference>
<keyword evidence="9 10" id="KW-0413">Isomerase</keyword>
<dbReference type="InterPro" id="IPR044643">
    <property type="entry name" value="TrpF_fam"/>
</dbReference>
<keyword evidence="8 10" id="KW-0057">Aromatic amino acid biosynthesis</keyword>
<comment type="pathway">
    <text evidence="2 10">Amino-acid biosynthesis; L-tryptophan biosynthesis; L-tryptophan from chorismate: step 3/5.</text>
</comment>
<sequence>MRVKICGITSLEQGSAIAQLGANALGFICVKKSPRYLSPDNIARITCHLPPQVSRVGVFANTDTTEIISLLQQTHLTAVQLHGEETPEECNKLHSQLPNNIEVIKAIRVKSAESLQQTETYAPYVDTFLLDAYDPQQLGGTGKAFNWELLQNFNPPRPWFLAGGLTPNNIREALAIAIPNGIDLSSGVENSPGNKDLNLVQQLFQVLGS</sequence>
<evidence type="ECO:0000259" key="11">
    <source>
        <dbReference type="Pfam" id="PF00697"/>
    </source>
</evidence>
<dbReference type="RefSeq" id="WP_146294388.1">
    <property type="nucleotide sequence ID" value="NZ_CP042326.1"/>
</dbReference>
<evidence type="ECO:0000256" key="10">
    <source>
        <dbReference type="HAMAP-Rule" id="MF_00135"/>
    </source>
</evidence>
<dbReference type="CDD" id="cd00405">
    <property type="entry name" value="PRAI"/>
    <property type="match status" value="1"/>
</dbReference>
<dbReference type="GO" id="GO:0000162">
    <property type="term" value="P:L-tryptophan biosynthetic process"/>
    <property type="evidence" value="ECO:0007669"/>
    <property type="project" value="UniProtKB-UniRule"/>
</dbReference>
<keyword evidence="7 10" id="KW-0822">Tryptophan biosynthesis</keyword>